<comment type="caution">
    <text evidence="1">The sequence shown here is derived from an EMBL/GenBank/DDBJ whole genome shotgun (WGS) entry which is preliminary data.</text>
</comment>
<gene>
    <name evidence="1" type="ORF">AVEN_117979_1</name>
</gene>
<dbReference type="Proteomes" id="UP000499080">
    <property type="component" value="Unassembled WGS sequence"/>
</dbReference>
<name>A0A4Y2WRU1_ARAVE</name>
<reference evidence="1 2" key="1">
    <citation type="journal article" date="2019" name="Sci. Rep.">
        <title>Orb-weaving spider Araneus ventricosus genome elucidates the spidroin gene catalogue.</title>
        <authorList>
            <person name="Kono N."/>
            <person name="Nakamura H."/>
            <person name="Ohtoshi R."/>
            <person name="Moran D.A.P."/>
            <person name="Shinohara A."/>
            <person name="Yoshida Y."/>
            <person name="Fujiwara M."/>
            <person name="Mori M."/>
            <person name="Tomita M."/>
            <person name="Arakawa K."/>
        </authorList>
    </citation>
    <scope>NUCLEOTIDE SEQUENCE [LARGE SCALE GENOMIC DNA]</scope>
</reference>
<organism evidence="1 2">
    <name type="scientific">Araneus ventricosus</name>
    <name type="common">Orbweaver spider</name>
    <name type="synonym">Epeira ventricosa</name>
    <dbReference type="NCBI Taxonomy" id="182803"/>
    <lineage>
        <taxon>Eukaryota</taxon>
        <taxon>Metazoa</taxon>
        <taxon>Ecdysozoa</taxon>
        <taxon>Arthropoda</taxon>
        <taxon>Chelicerata</taxon>
        <taxon>Arachnida</taxon>
        <taxon>Araneae</taxon>
        <taxon>Araneomorphae</taxon>
        <taxon>Entelegynae</taxon>
        <taxon>Araneoidea</taxon>
        <taxon>Araneidae</taxon>
        <taxon>Araneus</taxon>
    </lineage>
</organism>
<keyword evidence="2" id="KW-1185">Reference proteome</keyword>
<dbReference type="AlphaFoldDB" id="A0A4Y2WRU1"/>
<dbReference type="EMBL" id="BGPR01064498">
    <property type="protein sequence ID" value="GBO39466.1"/>
    <property type="molecule type" value="Genomic_DNA"/>
</dbReference>
<evidence type="ECO:0000313" key="2">
    <source>
        <dbReference type="Proteomes" id="UP000499080"/>
    </source>
</evidence>
<accession>A0A4Y2WRU1</accession>
<proteinExistence type="predicted"/>
<sequence>MLFRSSQVSFTEALKDRGFQFLDRRCTRVNGRKVKVSGNSDYWLSTHVAGKYVLFLIENCSREFDSHVYFKCNIGPTSWWKSIPEKLSRLVESMPFRSLVSSGSLPRDQVFTSGSATALQGITFLKIVQSRNSDLMLRLSMWTQRMLTGTFQKYMAHKAGTLFPAPRAGFKPGRIKDFISRSERTRTRQAYWGIGKRPCV</sequence>
<evidence type="ECO:0000313" key="1">
    <source>
        <dbReference type="EMBL" id="GBO39466.1"/>
    </source>
</evidence>
<protein>
    <submittedName>
        <fullName evidence="1">Uncharacterized protein</fullName>
    </submittedName>
</protein>